<accession>A0ABP0GEU5</accession>
<dbReference type="SUPFAM" id="SSF49785">
    <property type="entry name" value="Galactose-binding domain-like"/>
    <property type="match status" value="1"/>
</dbReference>
<keyword evidence="5" id="KW-1185">Reference proteome</keyword>
<dbReference type="InterPro" id="IPR008979">
    <property type="entry name" value="Galactose-bd-like_sf"/>
</dbReference>
<feature type="signal peptide" evidence="2">
    <location>
        <begin position="1"/>
        <end position="21"/>
    </location>
</feature>
<dbReference type="EMBL" id="CAWYQH010000108">
    <property type="protein sequence ID" value="CAK8689344.1"/>
    <property type="molecule type" value="Genomic_DNA"/>
</dbReference>
<evidence type="ECO:0000313" key="4">
    <source>
        <dbReference type="EMBL" id="CAK8689344.1"/>
    </source>
</evidence>
<gene>
    <name evidence="4" type="ORF">CVLEPA_LOCUS21363</name>
</gene>
<evidence type="ECO:0000259" key="3">
    <source>
        <dbReference type="PROSITE" id="PS50022"/>
    </source>
</evidence>
<dbReference type="PANTHER" id="PTHR24543:SF325">
    <property type="entry name" value="F5_8 TYPE C DOMAIN-CONTAINING PROTEIN"/>
    <property type="match status" value="1"/>
</dbReference>
<comment type="caution">
    <text evidence="4">The sequence shown here is derived from an EMBL/GenBank/DDBJ whole genome shotgun (WGS) entry which is preliminary data.</text>
</comment>
<dbReference type="SMART" id="SM00231">
    <property type="entry name" value="FA58C"/>
    <property type="match status" value="1"/>
</dbReference>
<feature type="chain" id="PRO_5045123536" description="F5/8 type C domain-containing protein" evidence="2">
    <location>
        <begin position="22"/>
        <end position="264"/>
    </location>
</feature>
<sequence>MVRFCAALVAVVWFASYPARSQDDEICLSLRRPTHPSVSMDTSQGKRGPPGPKGAKGELGHCACPENKLAKLQQEIDDLRVSVSGVSSKFRTFFSNFDKVEYCSVGLKSGKVQDSDMTASSIYSAAYHVKLARLDNAIQGCLNCPNSHVGAWEPRTASPAHWVQVDLRRPTLITGVVTQGRPATPGRPDLAYWVTSYKVAYGNNTDHFQVIQTQNGSDLVFQGNHDHSSHVTNYFSSPVVARYFRIIVQTWNNYIALRLEYLTC</sequence>
<dbReference type="PANTHER" id="PTHR24543">
    <property type="entry name" value="MULTICOPPER OXIDASE-RELATED"/>
    <property type="match status" value="1"/>
</dbReference>
<dbReference type="Gene3D" id="2.60.120.260">
    <property type="entry name" value="Galactose-binding domain-like"/>
    <property type="match status" value="1"/>
</dbReference>
<keyword evidence="2" id="KW-0732">Signal</keyword>
<dbReference type="Proteomes" id="UP001642483">
    <property type="component" value="Unassembled WGS sequence"/>
</dbReference>
<dbReference type="PROSITE" id="PS50022">
    <property type="entry name" value="FA58C_3"/>
    <property type="match status" value="1"/>
</dbReference>
<evidence type="ECO:0000313" key="5">
    <source>
        <dbReference type="Proteomes" id="UP001642483"/>
    </source>
</evidence>
<dbReference type="CDD" id="cd00057">
    <property type="entry name" value="FA58C"/>
    <property type="match status" value="1"/>
</dbReference>
<organism evidence="4 5">
    <name type="scientific">Clavelina lepadiformis</name>
    <name type="common">Light-bulb sea squirt</name>
    <name type="synonym">Ascidia lepadiformis</name>
    <dbReference type="NCBI Taxonomy" id="159417"/>
    <lineage>
        <taxon>Eukaryota</taxon>
        <taxon>Metazoa</taxon>
        <taxon>Chordata</taxon>
        <taxon>Tunicata</taxon>
        <taxon>Ascidiacea</taxon>
        <taxon>Aplousobranchia</taxon>
        <taxon>Clavelinidae</taxon>
        <taxon>Clavelina</taxon>
    </lineage>
</organism>
<dbReference type="Pfam" id="PF00754">
    <property type="entry name" value="F5_F8_type_C"/>
    <property type="match status" value="1"/>
</dbReference>
<name>A0ABP0GEU5_CLALP</name>
<reference evidence="4 5" key="1">
    <citation type="submission" date="2024-02" db="EMBL/GenBank/DDBJ databases">
        <authorList>
            <person name="Daric V."/>
            <person name="Darras S."/>
        </authorList>
    </citation>
    <scope>NUCLEOTIDE SEQUENCE [LARGE SCALE GENOMIC DNA]</scope>
</reference>
<evidence type="ECO:0000256" key="1">
    <source>
        <dbReference type="SAM" id="MobiDB-lite"/>
    </source>
</evidence>
<feature type="domain" description="F5/8 type C" evidence="3">
    <location>
        <begin position="100"/>
        <end position="264"/>
    </location>
</feature>
<evidence type="ECO:0000256" key="2">
    <source>
        <dbReference type="SAM" id="SignalP"/>
    </source>
</evidence>
<protein>
    <recommendedName>
        <fullName evidence="3">F5/8 type C domain-containing protein</fullName>
    </recommendedName>
</protein>
<proteinExistence type="predicted"/>
<dbReference type="PROSITE" id="PS01285">
    <property type="entry name" value="FA58C_1"/>
    <property type="match status" value="1"/>
</dbReference>
<feature type="region of interest" description="Disordered" evidence="1">
    <location>
        <begin position="35"/>
        <end position="58"/>
    </location>
</feature>
<dbReference type="InterPro" id="IPR000421">
    <property type="entry name" value="FA58C"/>
</dbReference>